<dbReference type="SUPFAM" id="SSF52518">
    <property type="entry name" value="Thiamin diphosphate-binding fold (THDP-binding)"/>
    <property type="match status" value="1"/>
</dbReference>
<keyword evidence="6" id="KW-1185">Reference proteome</keyword>
<comment type="caution">
    <text evidence="5">The sequence shown here is derived from an EMBL/GenBank/DDBJ whole genome shotgun (WGS) entry which is preliminary data.</text>
</comment>
<dbReference type="RefSeq" id="WP_067851656.1">
    <property type="nucleotide sequence ID" value="NZ_LGTW01000012.1"/>
</dbReference>
<dbReference type="AlphaFoldDB" id="A0A132PKU3"/>
<dbReference type="PATRIC" id="fig|59750.3.peg.1178"/>
<dbReference type="InterPro" id="IPR029061">
    <property type="entry name" value="THDP-binding"/>
</dbReference>
<comment type="similarity">
    <text evidence="2">Belongs to the transketolase family.</text>
</comment>
<keyword evidence="3" id="KW-0786">Thiamine pyrophosphate</keyword>
<dbReference type="InterPro" id="IPR005474">
    <property type="entry name" value="Transketolase_N"/>
</dbReference>
<evidence type="ECO:0000313" key="5">
    <source>
        <dbReference type="EMBL" id="KWX22632.1"/>
    </source>
</evidence>
<sequence>MLPETLTPPDAELVERIRDRARFARLETVRLISIAKTGHYASGFSCAEILATLYYGVMRLRRGEPDWPQRDRFLFGKGHAAATLYPLLADWDFFPAAELDEYTRLGNAFGDHPDMTRIPGIDFSSGSLGHALSTGTGIALGTRMQNLPSNVYVLLGDGELHEGQIWEAALAAAHHKVSNLIAIVDRNEHSLDGHIDGVTGIEPLADKWRAFGWEVHDVDGHDVPELLNLLRTVSNDPVRTQPVVVIAHTVKGKGISYMESEFGWHLGWLAEQDELNAIQELSEDSRNNL</sequence>
<dbReference type="Proteomes" id="UP000070612">
    <property type="component" value="Unassembled WGS sequence"/>
</dbReference>
<evidence type="ECO:0000256" key="3">
    <source>
        <dbReference type="ARBA" id="ARBA00023052"/>
    </source>
</evidence>
<dbReference type="GO" id="GO:0000287">
    <property type="term" value="F:magnesium ion binding"/>
    <property type="evidence" value="ECO:0007669"/>
    <property type="project" value="UniProtKB-ARBA"/>
</dbReference>
<dbReference type="PANTHER" id="PTHR47514:SF1">
    <property type="entry name" value="TRANSKETOLASE N-TERMINAL SECTION-RELATED"/>
    <property type="match status" value="1"/>
</dbReference>
<reference evidence="5 6" key="1">
    <citation type="submission" date="2015-07" db="EMBL/GenBank/DDBJ databases">
        <title>A draft genome sequence of Mycobacterium wolinskyi.</title>
        <authorList>
            <person name="de Man T.J."/>
            <person name="Perry K.A."/>
            <person name="Coulliette A.D."/>
            <person name="Jensen B."/>
            <person name="Toney N.C."/>
            <person name="Limbago B.M."/>
            <person name="Noble-Wang J."/>
        </authorList>
    </citation>
    <scope>NUCLEOTIDE SEQUENCE [LARGE SCALE GENOMIC DNA]</scope>
    <source>
        <strain evidence="5 6">CDC_01</strain>
    </source>
</reference>
<dbReference type="Gene3D" id="3.40.50.970">
    <property type="match status" value="1"/>
</dbReference>
<dbReference type="CDD" id="cd02012">
    <property type="entry name" value="TPP_TK"/>
    <property type="match status" value="1"/>
</dbReference>
<evidence type="ECO:0000256" key="1">
    <source>
        <dbReference type="ARBA" id="ARBA00001964"/>
    </source>
</evidence>
<name>A0A132PKU3_9MYCO</name>
<accession>A0A132PKU3</accession>
<evidence type="ECO:0000313" key="6">
    <source>
        <dbReference type="Proteomes" id="UP000070612"/>
    </source>
</evidence>
<protein>
    <submittedName>
        <fullName evidence="5">Transketolase</fullName>
    </submittedName>
</protein>
<comment type="cofactor">
    <cofactor evidence="1">
        <name>thiamine diphosphate</name>
        <dbReference type="ChEBI" id="CHEBI:58937"/>
    </cofactor>
</comment>
<proteinExistence type="inferred from homology"/>
<dbReference type="STRING" id="59750.AWC31_15300"/>
<evidence type="ECO:0000259" key="4">
    <source>
        <dbReference type="Pfam" id="PF00456"/>
    </source>
</evidence>
<dbReference type="Pfam" id="PF00456">
    <property type="entry name" value="Transketolase_N"/>
    <property type="match status" value="1"/>
</dbReference>
<feature type="domain" description="Transketolase N-terminal" evidence="4">
    <location>
        <begin position="24"/>
        <end position="271"/>
    </location>
</feature>
<evidence type="ECO:0000256" key="2">
    <source>
        <dbReference type="ARBA" id="ARBA00007131"/>
    </source>
</evidence>
<gene>
    <name evidence="5" type="ORF">AFM11_19220</name>
</gene>
<organism evidence="5 6">
    <name type="scientific">Mycolicibacterium wolinskyi</name>
    <dbReference type="NCBI Taxonomy" id="59750"/>
    <lineage>
        <taxon>Bacteria</taxon>
        <taxon>Bacillati</taxon>
        <taxon>Actinomycetota</taxon>
        <taxon>Actinomycetes</taxon>
        <taxon>Mycobacteriales</taxon>
        <taxon>Mycobacteriaceae</taxon>
        <taxon>Mycolicibacterium</taxon>
    </lineage>
</organism>
<dbReference type="EMBL" id="LGTW01000012">
    <property type="protein sequence ID" value="KWX22632.1"/>
    <property type="molecule type" value="Genomic_DNA"/>
</dbReference>
<dbReference type="PANTHER" id="PTHR47514">
    <property type="entry name" value="TRANSKETOLASE N-TERMINAL SECTION-RELATED"/>
    <property type="match status" value="1"/>
</dbReference>